<organism evidence="2 3">
    <name type="scientific">Undibacterium danionis</name>
    <dbReference type="NCBI Taxonomy" id="1812100"/>
    <lineage>
        <taxon>Bacteria</taxon>
        <taxon>Pseudomonadati</taxon>
        <taxon>Pseudomonadota</taxon>
        <taxon>Betaproteobacteria</taxon>
        <taxon>Burkholderiales</taxon>
        <taxon>Oxalobacteraceae</taxon>
        <taxon>Undibacterium</taxon>
    </lineage>
</organism>
<evidence type="ECO:0008006" key="4">
    <source>
        <dbReference type="Google" id="ProtNLM"/>
    </source>
</evidence>
<comment type="caution">
    <text evidence="2">The sequence shown here is derived from an EMBL/GenBank/DDBJ whole genome shotgun (WGS) entry which is preliminary data.</text>
</comment>
<dbReference type="Proteomes" id="UP001589844">
    <property type="component" value="Unassembled WGS sequence"/>
</dbReference>
<feature type="transmembrane region" description="Helical" evidence="1">
    <location>
        <begin position="117"/>
        <end position="136"/>
    </location>
</feature>
<evidence type="ECO:0000256" key="1">
    <source>
        <dbReference type="SAM" id="Phobius"/>
    </source>
</evidence>
<sequence length="214" mass="24441">MPQIVRVALDSNLPPLQWPACCPECGTTKMLEKMTTRLGRVKSVPSTPAGGLSIKNEVMYLTYFICPDHAAETRWANRLLEKSPVMYLLRFIFYVGTILALALLFGPRRLANFPELGALLVLPVLGLVGVPSLIWAHMATSLRPMHFDFEHGWMIIRFRQAPYATKFRVMNLETTSSVNTEELPWFKRKLVWQLALMTVLSVAMIYYFESLVQF</sequence>
<gene>
    <name evidence="2" type="ORF">ACFFJH_12380</name>
</gene>
<dbReference type="RefSeq" id="WP_390213056.1">
    <property type="nucleotide sequence ID" value="NZ_JBHLXJ010000013.1"/>
</dbReference>
<protein>
    <recommendedName>
        <fullName evidence="4">DUF1385 domain-containing protein</fullName>
    </recommendedName>
</protein>
<evidence type="ECO:0000313" key="2">
    <source>
        <dbReference type="EMBL" id="MFC0350611.1"/>
    </source>
</evidence>
<feature type="transmembrane region" description="Helical" evidence="1">
    <location>
        <begin position="87"/>
        <end position="105"/>
    </location>
</feature>
<name>A0ABV6IFK7_9BURK</name>
<keyword evidence="1" id="KW-1133">Transmembrane helix</keyword>
<keyword evidence="1" id="KW-0472">Membrane</keyword>
<proteinExistence type="predicted"/>
<keyword evidence="3" id="KW-1185">Reference proteome</keyword>
<keyword evidence="1" id="KW-0812">Transmembrane</keyword>
<evidence type="ECO:0000313" key="3">
    <source>
        <dbReference type="Proteomes" id="UP001589844"/>
    </source>
</evidence>
<accession>A0ABV6IFK7</accession>
<feature type="transmembrane region" description="Helical" evidence="1">
    <location>
        <begin position="190"/>
        <end position="208"/>
    </location>
</feature>
<reference evidence="2 3" key="1">
    <citation type="submission" date="2024-09" db="EMBL/GenBank/DDBJ databases">
        <authorList>
            <person name="Sun Q."/>
            <person name="Mori K."/>
        </authorList>
    </citation>
    <scope>NUCLEOTIDE SEQUENCE [LARGE SCALE GENOMIC DNA]</scope>
    <source>
        <strain evidence="2 3">CCM 8677</strain>
    </source>
</reference>
<dbReference type="EMBL" id="JBHLXJ010000013">
    <property type="protein sequence ID" value="MFC0350611.1"/>
    <property type="molecule type" value="Genomic_DNA"/>
</dbReference>